<feature type="compositionally biased region" description="Polar residues" evidence="1">
    <location>
        <begin position="848"/>
        <end position="872"/>
    </location>
</feature>
<feature type="compositionally biased region" description="Polar residues" evidence="1">
    <location>
        <begin position="1015"/>
        <end position="1029"/>
    </location>
</feature>
<dbReference type="AlphaFoldDB" id="A0AAW1RSS0"/>
<feature type="region of interest" description="Disordered" evidence="1">
    <location>
        <begin position="991"/>
        <end position="1039"/>
    </location>
</feature>
<organism evidence="2 3">
    <name type="scientific">Apatococcus lobatus</name>
    <dbReference type="NCBI Taxonomy" id="904363"/>
    <lineage>
        <taxon>Eukaryota</taxon>
        <taxon>Viridiplantae</taxon>
        <taxon>Chlorophyta</taxon>
        <taxon>core chlorophytes</taxon>
        <taxon>Trebouxiophyceae</taxon>
        <taxon>Chlorellales</taxon>
        <taxon>Chlorellaceae</taxon>
        <taxon>Apatococcus</taxon>
    </lineage>
</organism>
<dbReference type="Proteomes" id="UP001438707">
    <property type="component" value="Unassembled WGS sequence"/>
</dbReference>
<comment type="caution">
    <text evidence="2">The sequence shown here is derived from an EMBL/GenBank/DDBJ whole genome shotgun (WGS) entry which is preliminary data.</text>
</comment>
<feature type="region of interest" description="Disordered" evidence="1">
    <location>
        <begin position="741"/>
        <end position="933"/>
    </location>
</feature>
<protein>
    <submittedName>
        <fullName evidence="2">Uncharacterized protein</fullName>
    </submittedName>
</protein>
<evidence type="ECO:0000256" key="1">
    <source>
        <dbReference type="SAM" id="MobiDB-lite"/>
    </source>
</evidence>
<proteinExistence type="predicted"/>
<evidence type="ECO:0000313" key="2">
    <source>
        <dbReference type="EMBL" id="KAK9836802.1"/>
    </source>
</evidence>
<feature type="compositionally biased region" description="Low complexity" evidence="1">
    <location>
        <begin position="759"/>
        <end position="793"/>
    </location>
</feature>
<reference evidence="2 3" key="1">
    <citation type="journal article" date="2024" name="Nat. Commun.">
        <title>Phylogenomics reveals the evolutionary origins of lichenization in chlorophyte algae.</title>
        <authorList>
            <person name="Puginier C."/>
            <person name="Libourel C."/>
            <person name="Otte J."/>
            <person name="Skaloud P."/>
            <person name="Haon M."/>
            <person name="Grisel S."/>
            <person name="Petersen M."/>
            <person name="Berrin J.G."/>
            <person name="Delaux P.M."/>
            <person name="Dal Grande F."/>
            <person name="Keller J."/>
        </authorList>
    </citation>
    <scope>NUCLEOTIDE SEQUENCE [LARGE SCALE GENOMIC DNA]</scope>
    <source>
        <strain evidence="2 3">SAG 2145</strain>
    </source>
</reference>
<accession>A0AAW1RSS0</accession>
<sequence>MDACPRQRTCSGSEDETDTVGFFASGVNGLSVISGRLEPQDECQTDEDVLPLPLPSAEQIRLQGQFHVYTAASKEHKSAQTARNTRVSSKKILAVALQEIDESVGCCLAYLEELAVRQHLVQHPLQLQRLVDAGVWSREELEEKTFNQSTCFLEAITLLPLAGPSKHTCNMYAVKVMSRVMMLAPFLMLNNLRIIEQIVNTLAELIIRGNVDVYTILNILSLEQTTHQGGGVDVATRKGCFLKVFMKVAAATSIETVRLLWKDPENLNSIRLSFDESTTCPEDEDECVKAQCNCLTTFMHSLRSPKLLAFHGAEDLEGPWQCSDFEWEQYAGRVCRMRGPPALQEIRQLVTTAFGALLQRPHDTILQQVVFSVTTEAAYCEVLSTWTSCQLQHACSLKEASPEGLRKFDASPYINLAMLMKILDGARPAPVQTDDPALLRALTFDAAKLGPFFDSKLKMQASAWMLLHILASLVRNELLSLDAAASCLSLVADSHSVCSTAFNRMQSASLLCHLLTELQGTVSTATRQQAEHVCLAARTEYFHKYTAHFTRILPQEMVLRPGLTAAFLEAHELSHFSKLVAFQCGLVTWESVDPFVEEPIPIIPAGVSAPEASLPAAIWAYQAWRLSHKWLKPKCTGRLDDAVAAASLPGSETWPGPDVAIFFGHSMRCHAQDVREGLALMSWPVINPVLLGAIQLAAASASAAMTETLVAQQRENAEHAAAEQKADAMAMLLIQEEARTAGKAGKRSQKCQKQGAGGKSRAAKGSNAQVLQQQQQQRQQISASSSGSLAGQGICHARESNGPQSVPQPASSVQAGQSEPLLHAASAASVPNGRCVSRMPECRPDDVSQANQSDTQGAEQLPHTNSSPPESSQLHESKMCSNVDPSRAQPAAHEDAKPGPVREYGPQRVQPSAAAQEQVPSRSGQRGPSSAGPRAISVQAVADRPAAGASQALQSEPSKMLATHSPAALRTALEQPSAEGSEARPLEARGTYSHKSRLHQSPAGSPQDLHEQHSKSPFQARQQPSSATRSKALADVTASSLNTDHAQSGCCQAANGMHQQARELQSALQNALSSCNHEALETASKEAVRWCGKVAISSPLASQVKELLRSAKIKLREQRSQAASHQPQQWASACLGTVNAGVTSSNPSPGFVKDVVNDPYPAHICPWYEVSAVRLSAPLR</sequence>
<keyword evidence="3" id="KW-1185">Reference proteome</keyword>
<feature type="compositionally biased region" description="Polar residues" evidence="1">
    <location>
        <begin position="801"/>
        <end position="817"/>
    </location>
</feature>
<feature type="compositionally biased region" description="Polar residues" evidence="1">
    <location>
        <begin position="909"/>
        <end position="928"/>
    </location>
</feature>
<name>A0AAW1RSS0_9CHLO</name>
<evidence type="ECO:0000313" key="3">
    <source>
        <dbReference type="Proteomes" id="UP001438707"/>
    </source>
</evidence>
<gene>
    <name evidence="2" type="ORF">WJX74_008418</name>
</gene>
<dbReference type="EMBL" id="JALJOS010000007">
    <property type="protein sequence ID" value="KAK9836802.1"/>
    <property type="molecule type" value="Genomic_DNA"/>
</dbReference>
<feature type="region of interest" description="Disordered" evidence="1">
    <location>
        <begin position="946"/>
        <end position="966"/>
    </location>
</feature>